<dbReference type="Gene3D" id="2.60.120.10">
    <property type="entry name" value="Jelly Rolls"/>
    <property type="match status" value="1"/>
</dbReference>
<feature type="region of interest" description="Disordered" evidence="10">
    <location>
        <begin position="20"/>
        <end position="43"/>
    </location>
</feature>
<dbReference type="GO" id="GO:0017071">
    <property type="term" value="C:intracellular cyclic nucleotide activated cation channel complex"/>
    <property type="evidence" value="ECO:0007669"/>
    <property type="project" value="TreeGrafter"/>
</dbReference>
<dbReference type="CDD" id="cd00038">
    <property type="entry name" value="CAP_ED"/>
    <property type="match status" value="1"/>
</dbReference>
<dbReference type="Gene3D" id="1.10.287.70">
    <property type="match status" value="1"/>
</dbReference>
<dbReference type="FunFam" id="1.10.287.630:FF:000001">
    <property type="entry name" value="Cyclic nucleotide-gated channel alpha 3"/>
    <property type="match status" value="1"/>
</dbReference>
<dbReference type="InterPro" id="IPR018488">
    <property type="entry name" value="cNMP-bd_CS"/>
</dbReference>
<feature type="compositionally biased region" description="Basic and acidic residues" evidence="10">
    <location>
        <begin position="626"/>
        <end position="684"/>
    </location>
</feature>
<keyword evidence="5" id="KW-0406">Ion transport</keyword>
<dbReference type="Pfam" id="PF16526">
    <property type="entry name" value="CLZ"/>
    <property type="match status" value="1"/>
</dbReference>
<dbReference type="GO" id="GO:0005886">
    <property type="term" value="C:plasma membrane"/>
    <property type="evidence" value="ECO:0007669"/>
    <property type="project" value="TreeGrafter"/>
</dbReference>
<keyword evidence="8" id="KW-0407">Ion channel</keyword>
<gene>
    <name evidence="13" type="ORF">CesoFtcFv8_013788</name>
</gene>
<keyword evidence="9" id="KW-0175">Coiled coil</keyword>
<dbReference type="FunFam" id="2.60.120.10:FF:000046">
    <property type="entry name" value="Cyclic nucleotide-gated cation channel alpha-4"/>
    <property type="match status" value="1"/>
</dbReference>
<dbReference type="Pfam" id="PF00027">
    <property type="entry name" value="cNMP_binding"/>
    <property type="match status" value="1"/>
</dbReference>
<keyword evidence="7" id="KW-1071">Ligand-gated ion channel</keyword>
<dbReference type="SUPFAM" id="SSF51206">
    <property type="entry name" value="cAMP-binding domain-like"/>
    <property type="match status" value="1"/>
</dbReference>
<dbReference type="PANTHER" id="PTHR45638">
    <property type="entry name" value="CYCLIC NUCLEOTIDE-GATED CATION CHANNEL SUBUNIT A"/>
    <property type="match status" value="1"/>
</dbReference>
<organism evidence="13 14">
    <name type="scientific">Champsocephalus esox</name>
    <name type="common">pike icefish</name>
    <dbReference type="NCBI Taxonomy" id="159716"/>
    <lineage>
        <taxon>Eukaryota</taxon>
        <taxon>Metazoa</taxon>
        <taxon>Chordata</taxon>
        <taxon>Craniata</taxon>
        <taxon>Vertebrata</taxon>
        <taxon>Euteleostomi</taxon>
        <taxon>Actinopterygii</taxon>
        <taxon>Neopterygii</taxon>
        <taxon>Teleostei</taxon>
        <taxon>Neoteleostei</taxon>
        <taxon>Acanthomorphata</taxon>
        <taxon>Eupercaria</taxon>
        <taxon>Perciformes</taxon>
        <taxon>Notothenioidei</taxon>
        <taxon>Channichthyidae</taxon>
        <taxon>Champsocephalus</taxon>
    </lineage>
</organism>
<dbReference type="GO" id="GO:0005222">
    <property type="term" value="F:intracellularly cAMP-activated cation channel activity"/>
    <property type="evidence" value="ECO:0007669"/>
    <property type="project" value="TreeGrafter"/>
</dbReference>
<feature type="transmembrane region" description="Helical" evidence="11">
    <location>
        <begin position="278"/>
        <end position="298"/>
    </location>
</feature>
<feature type="compositionally biased region" description="Acidic residues" evidence="10">
    <location>
        <begin position="700"/>
        <end position="712"/>
    </location>
</feature>
<dbReference type="InterPro" id="IPR018490">
    <property type="entry name" value="cNMP-bd_dom_sf"/>
</dbReference>
<evidence type="ECO:0000256" key="9">
    <source>
        <dbReference type="SAM" id="Coils"/>
    </source>
</evidence>
<keyword evidence="2" id="KW-0813">Transport</keyword>
<keyword evidence="14" id="KW-1185">Reference proteome</keyword>
<evidence type="ECO:0000256" key="8">
    <source>
        <dbReference type="ARBA" id="ARBA00023303"/>
    </source>
</evidence>
<feature type="region of interest" description="Disordered" evidence="10">
    <location>
        <begin position="594"/>
        <end position="729"/>
    </location>
</feature>
<dbReference type="Proteomes" id="UP001335648">
    <property type="component" value="Unassembled WGS sequence"/>
</dbReference>
<dbReference type="AlphaFoldDB" id="A0AAN8BRF3"/>
<feature type="domain" description="Cyclic nucleotide-binding" evidence="12">
    <location>
        <begin position="381"/>
        <end position="495"/>
    </location>
</feature>
<dbReference type="PANTHER" id="PTHR45638:SF2">
    <property type="entry name" value="CYCLIC NUCLEOTIDE-GATED CATION CHANNEL ALPHA-4"/>
    <property type="match status" value="1"/>
</dbReference>
<dbReference type="EMBL" id="JAULUE010002056">
    <property type="protein sequence ID" value="KAK5890251.1"/>
    <property type="molecule type" value="Genomic_DNA"/>
</dbReference>
<dbReference type="FunFam" id="1.10.287.70:FF:000030">
    <property type="entry name" value="Cyclic nucleotide-gated channel alpha 3"/>
    <property type="match status" value="1"/>
</dbReference>
<feature type="transmembrane region" description="Helical" evidence="11">
    <location>
        <begin position="205"/>
        <end position="229"/>
    </location>
</feature>
<evidence type="ECO:0000256" key="3">
    <source>
        <dbReference type="ARBA" id="ARBA00022692"/>
    </source>
</evidence>
<evidence type="ECO:0000313" key="14">
    <source>
        <dbReference type="Proteomes" id="UP001335648"/>
    </source>
</evidence>
<reference evidence="13 14" key="1">
    <citation type="journal article" date="2023" name="Mol. Biol. Evol.">
        <title>Genomics of Secondarily Temperate Adaptation in the Only Non-Antarctic Icefish.</title>
        <authorList>
            <person name="Rivera-Colon A.G."/>
            <person name="Rayamajhi N."/>
            <person name="Minhas B.F."/>
            <person name="Madrigal G."/>
            <person name="Bilyk K.T."/>
            <person name="Yoon V."/>
            <person name="Hune M."/>
            <person name="Gregory S."/>
            <person name="Cheng C.H.C."/>
            <person name="Catchen J.M."/>
        </authorList>
    </citation>
    <scope>NUCLEOTIDE SEQUENCE [LARGE SCALE GENOMIC DNA]</scope>
    <source>
        <strain evidence="13">JC2023a</strain>
    </source>
</reference>
<dbReference type="InterPro" id="IPR005821">
    <property type="entry name" value="Ion_trans_dom"/>
</dbReference>
<dbReference type="SMART" id="SM00100">
    <property type="entry name" value="cNMP"/>
    <property type="match status" value="1"/>
</dbReference>
<dbReference type="InterPro" id="IPR000595">
    <property type="entry name" value="cNMP-bd_dom"/>
</dbReference>
<dbReference type="PROSITE" id="PS00889">
    <property type="entry name" value="CNMP_BINDING_2"/>
    <property type="match status" value="1"/>
</dbReference>
<dbReference type="Gene3D" id="1.20.5.300">
    <property type="match status" value="1"/>
</dbReference>
<keyword evidence="4 11" id="KW-1133">Transmembrane helix</keyword>
<dbReference type="SUPFAM" id="SSF81324">
    <property type="entry name" value="Voltage-gated potassium channels"/>
    <property type="match status" value="1"/>
</dbReference>
<keyword evidence="6 11" id="KW-0472">Membrane</keyword>
<feature type="compositionally biased region" description="Basic and acidic residues" evidence="10">
    <location>
        <begin position="713"/>
        <end position="729"/>
    </location>
</feature>
<dbReference type="PROSITE" id="PS50042">
    <property type="entry name" value="CNMP_BINDING_3"/>
    <property type="match status" value="1"/>
</dbReference>
<sequence>MDKTGGASIRGNQWQRLLSWKRGKKVTEDGEDGENGVKDEAKPNTNLGQKLKVKWTELVFDPAEKFYYVWLQVMIFPIIYNWVIIILRTCFTTIAFNYLTVWMTLDYVADLMYLVDMIITVHTGYLDQGILIKDLAHLKKRYLRSKHFQRDLVSLLPTDLLYFVFGLETPMVRINRLVRIPRLDEALDRMETRTSYPNTFRITKLMIYIFVLIHWNACLYFALSSYIGFGSDRWVYPNISKPEFASMRRQYFYCFWFSAQIFTTVGDTPLPKREEEYLFMIADLLIAVLVFASIVGNVGNVITSLRDRDNVFFPNHELVKAYLRSHHISKELRQRIDNWYQHLHINKKIMREKEILEQLPLHLRTEIAVSVHLPTLSKVTIFQSCEKSLLEELVLKLTPQVFSPGEYVCRKGDVGHEMYIIREGKLAVVADDGVTEYAVLTDSNFFGEISILNIKGNKSGNRRTANIRSIGYSDLFSLSKEDLTDVLSEFPAAKRHLEEKGRQILTKMGMLVDTGEENEGEEDNVETKINTLESNLEILQTKLARLMMELESSNRKMQARVEQLELEVAALGNQPLEDEEERIKRELRGEGVGEEVGWEREEAEGEEEEGLDAKVKQEEQGEDGNELTKDGDGESTKSREGDVEKMVEVDKSGLKDPDDQEKKEKDDSEKNKDKADDRPGKGDGAEIELEEEKEEKSGEVDSEEGGETAEGDSENKDMKQKDEGQTKKE</sequence>
<name>A0AAN8BRF3_9TELE</name>
<evidence type="ECO:0000256" key="10">
    <source>
        <dbReference type="SAM" id="MobiDB-lite"/>
    </source>
</evidence>
<dbReference type="PROSITE" id="PS00888">
    <property type="entry name" value="CNMP_BINDING_1"/>
    <property type="match status" value="1"/>
</dbReference>
<evidence type="ECO:0000313" key="13">
    <source>
        <dbReference type="EMBL" id="KAK5890251.1"/>
    </source>
</evidence>
<comment type="subcellular location">
    <subcellularLocation>
        <location evidence="1">Membrane</location>
        <topology evidence="1">Multi-pass membrane protein</topology>
    </subcellularLocation>
</comment>
<keyword evidence="3 11" id="KW-0812">Transmembrane</keyword>
<protein>
    <recommendedName>
        <fullName evidence="12">Cyclic nucleotide-binding domain-containing protein</fullName>
    </recommendedName>
</protein>
<evidence type="ECO:0000256" key="1">
    <source>
        <dbReference type="ARBA" id="ARBA00004141"/>
    </source>
</evidence>
<dbReference type="GO" id="GO:0005223">
    <property type="term" value="F:intracellularly cGMP-activated cation channel activity"/>
    <property type="evidence" value="ECO:0007669"/>
    <property type="project" value="TreeGrafter"/>
</dbReference>
<evidence type="ECO:0000256" key="7">
    <source>
        <dbReference type="ARBA" id="ARBA00023286"/>
    </source>
</evidence>
<feature type="compositionally biased region" description="Acidic residues" evidence="10">
    <location>
        <begin position="601"/>
        <end position="610"/>
    </location>
</feature>
<evidence type="ECO:0000256" key="11">
    <source>
        <dbReference type="SAM" id="Phobius"/>
    </source>
</evidence>
<evidence type="ECO:0000256" key="2">
    <source>
        <dbReference type="ARBA" id="ARBA00022448"/>
    </source>
</evidence>
<comment type="caution">
    <text evidence="13">The sequence shown here is derived from an EMBL/GenBank/DDBJ whole genome shotgun (WGS) entry which is preliminary data.</text>
</comment>
<dbReference type="InterPro" id="IPR032406">
    <property type="entry name" value="CLZ_dom"/>
</dbReference>
<dbReference type="Gene3D" id="1.10.287.630">
    <property type="entry name" value="Helix hairpin bin"/>
    <property type="match status" value="1"/>
</dbReference>
<dbReference type="Pfam" id="PF00520">
    <property type="entry name" value="Ion_trans"/>
    <property type="match status" value="1"/>
</dbReference>
<feature type="coiled-coil region" evidence="9">
    <location>
        <begin position="522"/>
        <end position="574"/>
    </location>
</feature>
<evidence type="ECO:0000259" key="12">
    <source>
        <dbReference type="PROSITE" id="PS50042"/>
    </source>
</evidence>
<proteinExistence type="predicted"/>
<dbReference type="InterPro" id="IPR050866">
    <property type="entry name" value="CNG_cation_channel"/>
</dbReference>
<evidence type="ECO:0000256" key="6">
    <source>
        <dbReference type="ARBA" id="ARBA00023136"/>
    </source>
</evidence>
<accession>A0AAN8BRF3</accession>
<dbReference type="InterPro" id="IPR014710">
    <property type="entry name" value="RmlC-like_jellyroll"/>
</dbReference>
<dbReference type="GO" id="GO:0030553">
    <property type="term" value="F:cGMP binding"/>
    <property type="evidence" value="ECO:0007669"/>
    <property type="project" value="TreeGrafter"/>
</dbReference>
<evidence type="ECO:0000256" key="4">
    <source>
        <dbReference type="ARBA" id="ARBA00022989"/>
    </source>
</evidence>
<evidence type="ECO:0000256" key="5">
    <source>
        <dbReference type="ARBA" id="ARBA00023065"/>
    </source>
</evidence>
<dbReference type="GO" id="GO:0044877">
    <property type="term" value="F:protein-containing complex binding"/>
    <property type="evidence" value="ECO:0007669"/>
    <property type="project" value="TreeGrafter"/>
</dbReference>